<name>A0A414URB8_MEDGN</name>
<accession>A0A414URB8</accession>
<evidence type="ECO:0000313" key="1">
    <source>
        <dbReference type="EMBL" id="RHG79141.1"/>
    </source>
</evidence>
<sequence length="162" mass="18517">MNKTILRIYHAPTGKIYQCLCLFMKQFTADCEKYIIDEFINFSVNPDIRFYSRVDGLVNDIVCGKKTLPHKFRMRVDSRHTYEQRPLMFSFRIMDNTCFQCGVFLNSLPEKEKTACTDKEIDFVIMYKGTEGIKNGDDTAKDGFCGLKPQVPALVGGACPAQ</sequence>
<comment type="caution">
    <text evidence="1">The sequence shown here is derived from an EMBL/GenBank/DDBJ whole genome shotgun (WGS) entry which is preliminary data.</text>
</comment>
<organism evidence="1 2">
    <name type="scientific">Mediterraneibacter gnavus</name>
    <name type="common">Ruminococcus gnavus</name>
    <dbReference type="NCBI Taxonomy" id="33038"/>
    <lineage>
        <taxon>Bacteria</taxon>
        <taxon>Bacillati</taxon>
        <taxon>Bacillota</taxon>
        <taxon>Clostridia</taxon>
        <taxon>Lachnospirales</taxon>
        <taxon>Lachnospiraceae</taxon>
        <taxon>Mediterraneibacter</taxon>
    </lineage>
</organism>
<dbReference type="RefSeq" id="WP_054344452.1">
    <property type="nucleotide sequence ID" value="NZ_BAABXJ010000001.1"/>
</dbReference>
<proteinExistence type="predicted"/>
<reference evidence="1 2" key="1">
    <citation type="submission" date="2018-08" db="EMBL/GenBank/DDBJ databases">
        <title>A genome reference for cultivated species of the human gut microbiota.</title>
        <authorList>
            <person name="Zou Y."/>
            <person name="Xue W."/>
            <person name="Luo G."/>
        </authorList>
    </citation>
    <scope>NUCLEOTIDE SEQUENCE [LARGE SCALE GENOMIC DNA]</scope>
    <source>
        <strain evidence="1 2">AM21-18</strain>
    </source>
</reference>
<evidence type="ECO:0000313" key="2">
    <source>
        <dbReference type="Proteomes" id="UP000283981"/>
    </source>
</evidence>
<protein>
    <submittedName>
        <fullName evidence="1">Uncharacterized protein</fullName>
    </submittedName>
</protein>
<gene>
    <name evidence="1" type="ORF">DW243_16760</name>
</gene>
<dbReference type="Proteomes" id="UP000283981">
    <property type="component" value="Unassembled WGS sequence"/>
</dbReference>
<dbReference type="AlphaFoldDB" id="A0A414URB8"/>
<dbReference type="EMBL" id="QRIS01000043">
    <property type="protein sequence ID" value="RHG79141.1"/>
    <property type="molecule type" value="Genomic_DNA"/>
</dbReference>